<evidence type="ECO:0000256" key="1">
    <source>
        <dbReference type="SAM" id="MobiDB-lite"/>
    </source>
</evidence>
<evidence type="ECO:0000313" key="3">
    <source>
        <dbReference type="EMBL" id="SFD66118.1"/>
    </source>
</evidence>
<keyword evidence="2" id="KW-0812">Transmembrane</keyword>
<keyword evidence="4" id="KW-1185">Reference proteome</keyword>
<organism evidence="3 4">
    <name type="scientific">Roseivivax sediminis</name>
    <dbReference type="NCBI Taxonomy" id="936889"/>
    <lineage>
        <taxon>Bacteria</taxon>
        <taxon>Pseudomonadati</taxon>
        <taxon>Pseudomonadota</taxon>
        <taxon>Alphaproteobacteria</taxon>
        <taxon>Rhodobacterales</taxon>
        <taxon>Roseobacteraceae</taxon>
        <taxon>Roseivivax</taxon>
    </lineage>
</organism>
<feature type="compositionally biased region" description="Basic and acidic residues" evidence="1">
    <location>
        <begin position="1"/>
        <end position="19"/>
    </location>
</feature>
<sequence>MAYSDRTHYTHDPYAHKLGADPTLHPPRSSGGAVAGLGVAVGLILLVIVGTSFLGGNPDNAATGEAPAAATAPAGDVAPTAPEGTAAPAE</sequence>
<dbReference type="AlphaFoldDB" id="A0A1I1U984"/>
<dbReference type="OrthoDB" id="10001745at2"/>
<proteinExistence type="predicted"/>
<dbReference type="Proteomes" id="UP000325289">
    <property type="component" value="Unassembled WGS sequence"/>
</dbReference>
<dbReference type="RefSeq" id="WP_149754574.1">
    <property type="nucleotide sequence ID" value="NZ_FOMS01000002.1"/>
</dbReference>
<evidence type="ECO:0000256" key="2">
    <source>
        <dbReference type="SAM" id="Phobius"/>
    </source>
</evidence>
<feature type="compositionally biased region" description="Low complexity" evidence="1">
    <location>
        <begin position="61"/>
        <end position="90"/>
    </location>
</feature>
<feature type="region of interest" description="Disordered" evidence="1">
    <location>
        <begin position="57"/>
        <end position="90"/>
    </location>
</feature>
<feature type="transmembrane region" description="Helical" evidence="2">
    <location>
        <begin position="33"/>
        <end position="54"/>
    </location>
</feature>
<name>A0A1I1U984_9RHOB</name>
<feature type="region of interest" description="Disordered" evidence="1">
    <location>
        <begin position="1"/>
        <end position="30"/>
    </location>
</feature>
<protein>
    <submittedName>
        <fullName evidence="3">Uncharacterized protein</fullName>
    </submittedName>
</protein>
<keyword evidence="2" id="KW-0472">Membrane</keyword>
<accession>A0A1I1U984</accession>
<gene>
    <name evidence="3" type="ORF">SAMN04515678_102168</name>
</gene>
<dbReference type="EMBL" id="FOMS01000002">
    <property type="protein sequence ID" value="SFD66118.1"/>
    <property type="molecule type" value="Genomic_DNA"/>
</dbReference>
<evidence type="ECO:0000313" key="4">
    <source>
        <dbReference type="Proteomes" id="UP000325289"/>
    </source>
</evidence>
<keyword evidence="2" id="KW-1133">Transmembrane helix</keyword>
<reference evidence="3 4" key="1">
    <citation type="submission" date="2016-10" db="EMBL/GenBank/DDBJ databases">
        <authorList>
            <person name="Varghese N."/>
            <person name="Submissions S."/>
        </authorList>
    </citation>
    <scope>NUCLEOTIDE SEQUENCE [LARGE SCALE GENOMIC DNA]</scope>
    <source>
        <strain evidence="4">YIM D21,KCTC 23444,ACCC 10710</strain>
    </source>
</reference>